<evidence type="ECO:0000256" key="5">
    <source>
        <dbReference type="ARBA" id="ARBA00022833"/>
    </source>
</evidence>
<comment type="caution">
    <text evidence="10">The sequence shown here is derived from an EMBL/GenBank/DDBJ whole genome shotgun (WGS) entry which is preliminary data.</text>
</comment>
<dbReference type="HAMAP" id="MF_00002">
    <property type="entry name" value="Asp_carb_tr_reg"/>
    <property type="match status" value="1"/>
</dbReference>
<keyword evidence="6 7" id="KW-0665">Pyrimidine biosynthesis</keyword>
<dbReference type="AlphaFoldDB" id="A0A8J8PC46"/>
<feature type="binding site" evidence="7">
    <location>
        <position position="106"/>
    </location>
    <ligand>
        <name>Zn(2+)</name>
        <dbReference type="ChEBI" id="CHEBI:29105"/>
    </ligand>
</feature>
<dbReference type="InterPro" id="IPR036793">
    <property type="entry name" value="Asp_carbatrfase_reg_N_sf"/>
</dbReference>
<dbReference type="SUPFAM" id="SSF54893">
    <property type="entry name" value="Aspartate carbamoyltransferase, Regulatory-chain, N-terminal domain"/>
    <property type="match status" value="1"/>
</dbReference>
<feature type="domain" description="Aspartate carbamoyltransferase regulatory subunit N-terminal" evidence="8">
    <location>
        <begin position="5"/>
        <end position="95"/>
    </location>
</feature>
<keyword evidence="4 7" id="KW-0479">Metal-binding</keyword>
<organism evidence="10 11">
    <name type="scientific">Candidatus Methanomassiliicoccus intestinalis</name>
    <dbReference type="NCBI Taxonomy" id="1406512"/>
    <lineage>
        <taxon>Archaea</taxon>
        <taxon>Methanobacteriati</taxon>
        <taxon>Thermoplasmatota</taxon>
        <taxon>Thermoplasmata</taxon>
        <taxon>Methanomassiliicoccales</taxon>
        <taxon>Methanomassiliicoccaceae</taxon>
        <taxon>Methanomassiliicoccus</taxon>
    </lineage>
</organism>
<dbReference type="PANTHER" id="PTHR35805">
    <property type="entry name" value="ASPARTATE CARBAMOYLTRANSFERASE REGULATORY CHAIN"/>
    <property type="match status" value="1"/>
</dbReference>
<evidence type="ECO:0000256" key="3">
    <source>
        <dbReference type="ARBA" id="ARBA00021764"/>
    </source>
</evidence>
<dbReference type="OMA" id="CPNRNCI"/>
<name>A0A8J8PC46_9ARCH</name>
<feature type="domain" description="Aspartate carbamoyltransferase regulatory subunit C-terminal" evidence="9">
    <location>
        <begin position="100"/>
        <end position="142"/>
    </location>
</feature>
<comment type="cofactor">
    <cofactor evidence="7">
        <name>Zn(2+)</name>
        <dbReference type="ChEBI" id="CHEBI:29105"/>
    </cofactor>
    <text evidence="7">Binds 1 zinc ion per subunit.</text>
</comment>
<dbReference type="GO" id="GO:0006207">
    <property type="term" value="P:'de novo' pyrimidine nucleobase biosynthetic process"/>
    <property type="evidence" value="ECO:0007669"/>
    <property type="project" value="InterPro"/>
</dbReference>
<dbReference type="InterPro" id="IPR002801">
    <property type="entry name" value="Asp_carbamoylTrfase_reg"/>
</dbReference>
<evidence type="ECO:0000313" key="10">
    <source>
        <dbReference type="EMBL" id="TQS81251.1"/>
    </source>
</evidence>
<feature type="binding site" evidence="7">
    <location>
        <position position="136"/>
    </location>
    <ligand>
        <name>Zn(2+)</name>
        <dbReference type="ChEBI" id="CHEBI:29105"/>
    </ligand>
</feature>
<gene>
    <name evidence="7" type="primary">pyrI</name>
    <name evidence="10" type="ORF">A3207_05110</name>
</gene>
<dbReference type="SUPFAM" id="SSF57825">
    <property type="entry name" value="Aspartate carbamoyltransferase, Regulatory-chain, C-terminal domain"/>
    <property type="match status" value="1"/>
</dbReference>
<sequence length="151" mass="17113">MRDFRVTPIRNGTVIDHIECGQALKVLHIMGVGEVRSTISVLMHVPSKNGGWKDVVKVEDRELDPREVDKISLLAPNATINIIRDFNVAEKYKVKMPEVVKGIVKCDNPNCITNVQREPVDTEFIVESKAPVILRCLYCDRIQGDFTERLI</sequence>
<dbReference type="Gene3D" id="2.30.30.20">
    <property type="entry name" value="Aspartate carbamoyltransferase regulatory subunit, C-terminal domain"/>
    <property type="match status" value="1"/>
</dbReference>
<protein>
    <recommendedName>
        <fullName evidence="3 7">Aspartate carbamoyltransferase regulatory chain</fullName>
    </recommendedName>
</protein>
<comment type="function">
    <text evidence="1 7">Involved in allosteric regulation of aspartate carbamoyltransferase.</text>
</comment>
<comment type="similarity">
    <text evidence="2 7">Belongs to the PyrI family.</text>
</comment>
<dbReference type="GO" id="GO:0006221">
    <property type="term" value="P:pyrimidine nucleotide biosynthetic process"/>
    <property type="evidence" value="ECO:0007669"/>
    <property type="project" value="UniProtKB-UniRule"/>
</dbReference>
<dbReference type="NCBIfam" id="TIGR00240">
    <property type="entry name" value="ATCase_reg"/>
    <property type="match status" value="1"/>
</dbReference>
<reference evidence="10" key="1">
    <citation type="submission" date="2016-03" db="EMBL/GenBank/DDBJ databases">
        <authorList>
            <person name="Borrel G."/>
            <person name="Mccann A."/>
            <person name="O'Toole P.W."/>
        </authorList>
    </citation>
    <scope>NUCLEOTIDE SEQUENCE</scope>
    <source>
        <strain evidence="10">183</strain>
    </source>
</reference>
<evidence type="ECO:0000259" key="8">
    <source>
        <dbReference type="Pfam" id="PF01948"/>
    </source>
</evidence>
<dbReference type="EMBL" id="LVVT01000024">
    <property type="protein sequence ID" value="TQS81251.1"/>
    <property type="molecule type" value="Genomic_DNA"/>
</dbReference>
<comment type="subunit">
    <text evidence="7">Contains catalytic and regulatory chains.</text>
</comment>
<proteinExistence type="inferred from homology"/>
<dbReference type="Gene3D" id="3.30.70.140">
    <property type="entry name" value="Aspartate carbamoyltransferase regulatory subunit, N-terminal domain"/>
    <property type="match status" value="1"/>
</dbReference>
<evidence type="ECO:0000256" key="7">
    <source>
        <dbReference type="HAMAP-Rule" id="MF_00002"/>
    </source>
</evidence>
<feature type="binding site" evidence="7">
    <location>
        <position position="139"/>
    </location>
    <ligand>
        <name>Zn(2+)</name>
        <dbReference type="ChEBI" id="CHEBI:29105"/>
    </ligand>
</feature>
<dbReference type="Proteomes" id="UP000752814">
    <property type="component" value="Unassembled WGS sequence"/>
</dbReference>
<keyword evidence="5 7" id="KW-0862">Zinc</keyword>
<dbReference type="PANTHER" id="PTHR35805:SF1">
    <property type="entry name" value="ASPARTATE CARBAMOYLTRANSFERASE REGULATORY CHAIN"/>
    <property type="match status" value="1"/>
</dbReference>
<evidence type="ECO:0000259" key="9">
    <source>
        <dbReference type="Pfam" id="PF02748"/>
    </source>
</evidence>
<evidence type="ECO:0000256" key="1">
    <source>
        <dbReference type="ARBA" id="ARBA00002565"/>
    </source>
</evidence>
<evidence type="ECO:0000313" key="11">
    <source>
        <dbReference type="Proteomes" id="UP000752814"/>
    </source>
</evidence>
<dbReference type="Pfam" id="PF02748">
    <property type="entry name" value="PyrI_C"/>
    <property type="match status" value="1"/>
</dbReference>
<dbReference type="GO" id="GO:0009347">
    <property type="term" value="C:aspartate carbamoyltransferase complex"/>
    <property type="evidence" value="ECO:0007669"/>
    <property type="project" value="InterPro"/>
</dbReference>
<dbReference type="InterPro" id="IPR036792">
    <property type="entry name" value="Asp_carbatrfase_reg_C_sf"/>
</dbReference>
<accession>A0A8J8PC46</accession>
<dbReference type="RefSeq" id="WP_020448452.1">
    <property type="nucleotide sequence ID" value="NZ_CAYAXV010000002.1"/>
</dbReference>
<dbReference type="InterPro" id="IPR020545">
    <property type="entry name" value="Asp_carbamoyltransf_reg_N"/>
</dbReference>
<dbReference type="InterPro" id="IPR020542">
    <property type="entry name" value="Asp_carbamoyltrfase_reg_C"/>
</dbReference>
<dbReference type="GO" id="GO:0046872">
    <property type="term" value="F:metal ion binding"/>
    <property type="evidence" value="ECO:0007669"/>
    <property type="project" value="UniProtKB-KW"/>
</dbReference>
<evidence type="ECO:0000256" key="4">
    <source>
        <dbReference type="ARBA" id="ARBA00022723"/>
    </source>
</evidence>
<dbReference type="GeneID" id="41322979"/>
<evidence type="ECO:0000256" key="6">
    <source>
        <dbReference type="ARBA" id="ARBA00022975"/>
    </source>
</evidence>
<dbReference type="Pfam" id="PF01948">
    <property type="entry name" value="PyrI"/>
    <property type="match status" value="1"/>
</dbReference>
<evidence type="ECO:0000256" key="2">
    <source>
        <dbReference type="ARBA" id="ARBA00010498"/>
    </source>
</evidence>
<feature type="binding site" evidence="7">
    <location>
        <position position="111"/>
    </location>
    <ligand>
        <name>Zn(2+)</name>
        <dbReference type="ChEBI" id="CHEBI:29105"/>
    </ligand>
</feature>